<dbReference type="InterPro" id="IPR036388">
    <property type="entry name" value="WH-like_DNA-bd_sf"/>
</dbReference>
<organism evidence="6 7">
    <name type="scientific">Aerococcus agrisoli</name>
    <dbReference type="NCBI Taxonomy" id="2487350"/>
    <lineage>
        <taxon>Bacteria</taxon>
        <taxon>Bacillati</taxon>
        <taxon>Bacillota</taxon>
        <taxon>Bacilli</taxon>
        <taxon>Lactobacillales</taxon>
        <taxon>Aerococcaceae</taxon>
        <taxon>Aerococcus</taxon>
    </lineage>
</organism>
<sequence length="302" mass="33987">MCIIIFILNVMEVVIMQSNFLKQTIQSKKSLFSNSENVLAEYLLTLDQTEIINKTISELSIESGVSQTTIFNFVLKLGFSGFQNFKITLASKIDSEENSSGLTSFGDINKNDTVTEVAQKIISLNQNSLEELLKSLNSETIEKSVQLIEGCKSLHFFGQGGSSVVAFDGYHKFIRSKFRCNYISDYHIQLSYATKLGPDDCVILFSHTGDTHETINIAKVLKENKCPIISLTGNPSSELVDLSNQSFIIYSDESKFRTESLTSRILYLTVLDILYTIIMFKNEDESIKSLEEIRSALKITRQ</sequence>
<dbReference type="InterPro" id="IPR046348">
    <property type="entry name" value="SIS_dom_sf"/>
</dbReference>
<dbReference type="PANTHER" id="PTHR30514:SF1">
    <property type="entry name" value="HTH-TYPE TRANSCRIPTIONAL REGULATOR HEXR-RELATED"/>
    <property type="match status" value="1"/>
</dbReference>
<name>A0A3N4GRB2_9LACT</name>
<feature type="domain" description="SIS" evidence="5">
    <location>
        <begin position="144"/>
        <end position="284"/>
    </location>
</feature>
<dbReference type="GO" id="GO:0003677">
    <property type="term" value="F:DNA binding"/>
    <property type="evidence" value="ECO:0007669"/>
    <property type="project" value="UniProtKB-KW"/>
</dbReference>
<evidence type="ECO:0000313" key="7">
    <source>
        <dbReference type="Proteomes" id="UP000273977"/>
    </source>
</evidence>
<evidence type="ECO:0000313" key="6">
    <source>
        <dbReference type="EMBL" id="RPA63688.1"/>
    </source>
</evidence>
<evidence type="ECO:0000256" key="1">
    <source>
        <dbReference type="ARBA" id="ARBA00023015"/>
    </source>
</evidence>
<comment type="caution">
    <text evidence="6">The sequence shown here is derived from an EMBL/GenBank/DDBJ whole genome shotgun (WGS) entry which is preliminary data.</text>
</comment>
<dbReference type="AlphaFoldDB" id="A0A3N4GRB2"/>
<dbReference type="PROSITE" id="PS51464">
    <property type="entry name" value="SIS"/>
    <property type="match status" value="1"/>
</dbReference>
<dbReference type="Pfam" id="PF01418">
    <property type="entry name" value="HTH_6"/>
    <property type="match status" value="1"/>
</dbReference>
<dbReference type="SUPFAM" id="SSF46689">
    <property type="entry name" value="Homeodomain-like"/>
    <property type="match status" value="1"/>
</dbReference>
<proteinExistence type="predicted"/>
<dbReference type="InterPro" id="IPR047640">
    <property type="entry name" value="RpiR-like"/>
</dbReference>
<dbReference type="InterPro" id="IPR001347">
    <property type="entry name" value="SIS_dom"/>
</dbReference>
<reference evidence="6 7" key="1">
    <citation type="submission" date="2018-11" db="EMBL/GenBank/DDBJ databases">
        <title>Aerococcus sp. SJQ22, whole genome shotgun sequence.</title>
        <authorList>
            <person name="Sun L."/>
            <person name="Gao X."/>
            <person name="Chen W."/>
            <person name="Huang K."/>
        </authorList>
    </citation>
    <scope>NUCLEOTIDE SEQUENCE [LARGE SCALE GENOMIC DNA]</scope>
    <source>
        <strain evidence="6 7">SJQ22</strain>
    </source>
</reference>
<evidence type="ECO:0000256" key="3">
    <source>
        <dbReference type="ARBA" id="ARBA00023163"/>
    </source>
</evidence>
<dbReference type="Gene3D" id="3.40.50.10490">
    <property type="entry name" value="Glucose-6-phosphate isomerase like protein, domain 1"/>
    <property type="match status" value="1"/>
</dbReference>
<dbReference type="GO" id="GO:1901135">
    <property type="term" value="P:carbohydrate derivative metabolic process"/>
    <property type="evidence" value="ECO:0007669"/>
    <property type="project" value="InterPro"/>
</dbReference>
<dbReference type="Gene3D" id="1.10.10.10">
    <property type="entry name" value="Winged helix-like DNA-binding domain superfamily/Winged helix DNA-binding domain"/>
    <property type="match status" value="1"/>
</dbReference>
<keyword evidence="2" id="KW-0238">DNA-binding</keyword>
<dbReference type="GO" id="GO:0097367">
    <property type="term" value="F:carbohydrate derivative binding"/>
    <property type="evidence" value="ECO:0007669"/>
    <property type="project" value="InterPro"/>
</dbReference>
<evidence type="ECO:0000256" key="2">
    <source>
        <dbReference type="ARBA" id="ARBA00023125"/>
    </source>
</evidence>
<dbReference type="GO" id="GO:0003700">
    <property type="term" value="F:DNA-binding transcription factor activity"/>
    <property type="evidence" value="ECO:0007669"/>
    <property type="project" value="InterPro"/>
</dbReference>
<dbReference type="InterPro" id="IPR000281">
    <property type="entry name" value="HTH_RpiR"/>
</dbReference>
<keyword evidence="1" id="KW-0805">Transcription regulation</keyword>
<keyword evidence="7" id="KW-1185">Reference proteome</keyword>
<evidence type="ECO:0000259" key="4">
    <source>
        <dbReference type="PROSITE" id="PS51071"/>
    </source>
</evidence>
<gene>
    <name evidence="6" type="ORF">EF384_01865</name>
</gene>
<evidence type="ECO:0000259" key="5">
    <source>
        <dbReference type="PROSITE" id="PS51464"/>
    </source>
</evidence>
<accession>A0A3N4GRB2</accession>
<feature type="domain" description="HTH rpiR-type" evidence="4">
    <location>
        <begin position="19"/>
        <end position="96"/>
    </location>
</feature>
<dbReference type="SUPFAM" id="SSF53697">
    <property type="entry name" value="SIS domain"/>
    <property type="match status" value="1"/>
</dbReference>
<dbReference type="PROSITE" id="PS51071">
    <property type="entry name" value="HTH_RPIR"/>
    <property type="match status" value="1"/>
</dbReference>
<dbReference type="InterPro" id="IPR035472">
    <property type="entry name" value="RpiR-like_SIS"/>
</dbReference>
<dbReference type="InterPro" id="IPR009057">
    <property type="entry name" value="Homeodomain-like_sf"/>
</dbReference>
<protein>
    <submittedName>
        <fullName evidence="6">MurR/RpiR family transcriptional regulator</fullName>
    </submittedName>
</protein>
<dbReference type="PANTHER" id="PTHR30514">
    <property type="entry name" value="GLUCOKINASE"/>
    <property type="match status" value="1"/>
</dbReference>
<keyword evidence="3" id="KW-0804">Transcription</keyword>
<dbReference type="Proteomes" id="UP000273977">
    <property type="component" value="Unassembled WGS sequence"/>
</dbReference>
<dbReference type="Pfam" id="PF01380">
    <property type="entry name" value="SIS"/>
    <property type="match status" value="1"/>
</dbReference>
<dbReference type="CDD" id="cd05013">
    <property type="entry name" value="SIS_RpiR"/>
    <property type="match status" value="1"/>
</dbReference>
<dbReference type="EMBL" id="RKMG01000003">
    <property type="protein sequence ID" value="RPA63688.1"/>
    <property type="molecule type" value="Genomic_DNA"/>
</dbReference>